<reference evidence="3" key="1">
    <citation type="submission" date="2017-02" db="EMBL/GenBank/DDBJ databases">
        <authorList>
            <person name="Varghese N."/>
            <person name="Submissions S."/>
        </authorList>
    </citation>
    <scope>NUCLEOTIDE SEQUENCE [LARGE SCALE GENOMIC DNA]</scope>
    <source>
        <strain evidence="3">ATCC 49788</strain>
    </source>
</reference>
<dbReference type="InterPro" id="IPR012296">
    <property type="entry name" value="Nuclease_put_TT1808"/>
</dbReference>
<dbReference type="Gene3D" id="3.90.1570.10">
    <property type="entry name" value="tt1808, chain A"/>
    <property type="match status" value="1"/>
</dbReference>
<gene>
    <name evidence="2" type="ORF">SAMN02745130_01955</name>
</gene>
<dbReference type="CDD" id="cd06260">
    <property type="entry name" value="DUF820-like"/>
    <property type="match status" value="1"/>
</dbReference>
<name>A0A1T4WPC9_9GAMM</name>
<evidence type="ECO:0000259" key="1">
    <source>
        <dbReference type="Pfam" id="PF05685"/>
    </source>
</evidence>
<dbReference type="OrthoDB" id="26750at2"/>
<dbReference type="InterPro" id="IPR011335">
    <property type="entry name" value="Restrct_endonuc-II-like"/>
</dbReference>
<dbReference type="SUPFAM" id="SSF52980">
    <property type="entry name" value="Restriction endonuclease-like"/>
    <property type="match status" value="1"/>
</dbReference>
<dbReference type="PANTHER" id="PTHR36558">
    <property type="entry name" value="GLR1098 PROTEIN"/>
    <property type="match status" value="1"/>
</dbReference>
<dbReference type="STRING" id="92487.SAMN02745130_01955"/>
<evidence type="ECO:0000313" key="2">
    <source>
        <dbReference type="EMBL" id="SKA79210.1"/>
    </source>
</evidence>
<proteinExistence type="predicted"/>
<keyword evidence="3" id="KW-1185">Reference proteome</keyword>
<dbReference type="PANTHER" id="PTHR36558:SF1">
    <property type="entry name" value="RESTRICTION ENDONUCLEASE DOMAIN-CONTAINING PROTEIN-RELATED"/>
    <property type="match status" value="1"/>
</dbReference>
<feature type="domain" description="Putative restriction endonuclease" evidence="1">
    <location>
        <begin position="15"/>
        <end position="173"/>
    </location>
</feature>
<keyword evidence="2" id="KW-0540">Nuclease</keyword>
<organism evidence="2 3">
    <name type="scientific">Thiothrix eikelboomii</name>
    <dbReference type="NCBI Taxonomy" id="92487"/>
    <lineage>
        <taxon>Bacteria</taxon>
        <taxon>Pseudomonadati</taxon>
        <taxon>Pseudomonadota</taxon>
        <taxon>Gammaproteobacteria</taxon>
        <taxon>Thiotrichales</taxon>
        <taxon>Thiotrichaceae</taxon>
        <taxon>Thiothrix</taxon>
    </lineage>
</organism>
<accession>A0A1T4WPC9</accession>
<keyword evidence="2" id="KW-0255">Endonuclease</keyword>
<protein>
    <submittedName>
        <fullName evidence="2">Endonuclease, Uma2 family (Restriction endonuclease fold)</fullName>
    </submittedName>
</protein>
<dbReference type="Proteomes" id="UP000190460">
    <property type="component" value="Unassembled WGS sequence"/>
</dbReference>
<dbReference type="Pfam" id="PF05685">
    <property type="entry name" value="Uma2"/>
    <property type="match status" value="1"/>
</dbReference>
<dbReference type="EMBL" id="FUYB01000008">
    <property type="protein sequence ID" value="SKA79210.1"/>
    <property type="molecule type" value="Genomic_DNA"/>
</dbReference>
<dbReference type="GO" id="GO:0004519">
    <property type="term" value="F:endonuclease activity"/>
    <property type="evidence" value="ECO:0007669"/>
    <property type="project" value="UniProtKB-KW"/>
</dbReference>
<keyword evidence="2" id="KW-0378">Hydrolase</keyword>
<dbReference type="AlphaFoldDB" id="A0A1T4WPC9"/>
<dbReference type="RefSeq" id="WP_078922425.1">
    <property type="nucleotide sequence ID" value="NZ_FUYB01000008.1"/>
</dbReference>
<dbReference type="InterPro" id="IPR008538">
    <property type="entry name" value="Uma2"/>
</dbReference>
<evidence type="ECO:0000313" key="3">
    <source>
        <dbReference type="Proteomes" id="UP000190460"/>
    </source>
</evidence>
<sequence>MYSNLAHTPLICEADYLAAEASSSDKHEYLNGWVYLLHWNPITNMAGASDAHVKVTGNVHYAFKTHLRGKGCGLYASDMRVKVDAKDKAYFYPDVLVTCDPADQSRDTMKQAPVLIVEVLSPSTKDYDKGGKFDVYRLLSSLREYVLIDPTEFLVEIFRLNQHQRWELFSFEGAECLVEFASIGLTVSMLELYEDVIFD</sequence>